<dbReference type="InterPro" id="IPR011009">
    <property type="entry name" value="Kinase-like_dom_sf"/>
</dbReference>
<dbReference type="Proteomes" id="UP000092993">
    <property type="component" value="Unassembled WGS sequence"/>
</dbReference>
<evidence type="ECO:0000313" key="4">
    <source>
        <dbReference type="Proteomes" id="UP000092993"/>
    </source>
</evidence>
<dbReference type="OrthoDB" id="2791154at2759"/>
<dbReference type="Pfam" id="PF17667">
    <property type="entry name" value="Pkinase_fungal"/>
    <property type="match status" value="2"/>
</dbReference>
<protein>
    <recommendedName>
        <fullName evidence="2">Fungal-type protein kinase domain-containing protein</fullName>
    </recommendedName>
</protein>
<feature type="domain" description="Fungal-type protein kinase" evidence="2">
    <location>
        <begin position="204"/>
        <end position="292"/>
    </location>
</feature>
<dbReference type="EMBL" id="LUGG01000006">
    <property type="protein sequence ID" value="OBZ73754.1"/>
    <property type="molecule type" value="Genomic_DNA"/>
</dbReference>
<accession>A0A1C7MFF9</accession>
<evidence type="ECO:0000259" key="2">
    <source>
        <dbReference type="Pfam" id="PF17667"/>
    </source>
</evidence>
<dbReference type="SUPFAM" id="SSF56112">
    <property type="entry name" value="Protein kinase-like (PK-like)"/>
    <property type="match status" value="1"/>
</dbReference>
<feature type="compositionally biased region" description="Basic and acidic residues" evidence="1">
    <location>
        <begin position="794"/>
        <end position="803"/>
    </location>
</feature>
<sequence>MADVSGLRNDYHLDSCRTLRAGVAEWTLGGDRASQAVIFLLFVTFEFGERTKAEVLSEFEEFIRGNHDRDRELEVLFVEVPNDEFPEYFSGGSEPPATKNFKFKANLESEDDMYLEMAMQSLQDSMPDQAEFVVKDTARWHAMAGSTHATAKNDKQPDLGIYPGHEAALNAVEVPLTEDQKDKLDQRTDTAPFSYATRRLVPGNDEARKSRGQLADYAKEILARQHRQFLFMIVVVRDRARILGWDRAGAAVSRSFNYVQHPEKLGGFIYRYATMTPVERGFDPTATLATMEEVAVLKAYIVSLKDRDVSDYLRECMNNIVDEDSKNAKDNKKDAGSWPIYKIELDASKFVPVKRGESEPENNNQVREDALAANVGPQLEAKRYLLVGRAMSTSLSPTGRGTKGFAAYDMTEKTHVFLKDTWRPDSARIHAEGDIYKKLIEHGVRNIATLLYCGDVGVGQPQTTCTQHLLEEVDTDVRILPRIHYRLVFEEIARPLRKYQNSFEMARAVYAALTAHRQAWENAGILHRDISDGNIMICDDAKDKHGQRTPTAFLNDWDLAKYKHELAKPPTQKTRSGTWQFISAALLRFPQKQHEVSDDIESFIHVVNWLSFWYHKNNYSDYPERLGNMLDDIYNQCTHTADGYETGGDWKSDIWNFCNLLALLAQQHYKTLSISQWSTVRIQADTRSTFQSEKTGDKDPFLKFRLRPIDRSQADTTSMPPTPPAPTTQNGVLSNHSAIIAAFRNALPNKWNPVDKVENIAAVSDNNGNLILRTITGANKRSAENASSEDSESDERPSKRQRS</sequence>
<evidence type="ECO:0000256" key="1">
    <source>
        <dbReference type="SAM" id="MobiDB-lite"/>
    </source>
</evidence>
<keyword evidence="4" id="KW-1185">Reference proteome</keyword>
<feature type="region of interest" description="Disordered" evidence="1">
    <location>
        <begin position="712"/>
        <end position="731"/>
    </location>
</feature>
<feature type="region of interest" description="Disordered" evidence="1">
    <location>
        <begin position="777"/>
        <end position="803"/>
    </location>
</feature>
<comment type="caution">
    <text evidence="3">The sequence shown here is derived from an EMBL/GenBank/DDBJ whole genome shotgun (WGS) entry which is preliminary data.</text>
</comment>
<dbReference type="AlphaFoldDB" id="A0A1C7MFF9"/>
<gene>
    <name evidence="3" type="ORF">A0H81_06489</name>
</gene>
<proteinExistence type="predicted"/>
<organism evidence="3 4">
    <name type="scientific">Grifola frondosa</name>
    <name type="common">Maitake</name>
    <name type="synonym">Polyporus frondosus</name>
    <dbReference type="NCBI Taxonomy" id="5627"/>
    <lineage>
        <taxon>Eukaryota</taxon>
        <taxon>Fungi</taxon>
        <taxon>Dikarya</taxon>
        <taxon>Basidiomycota</taxon>
        <taxon>Agaricomycotina</taxon>
        <taxon>Agaricomycetes</taxon>
        <taxon>Polyporales</taxon>
        <taxon>Grifolaceae</taxon>
        <taxon>Grifola</taxon>
    </lineage>
</organism>
<dbReference type="OMA" id="WHAMAGS"/>
<dbReference type="PANTHER" id="PTHR38248">
    <property type="entry name" value="FUNK1 6"/>
    <property type="match status" value="1"/>
</dbReference>
<dbReference type="InterPro" id="IPR040976">
    <property type="entry name" value="Pkinase_fungal"/>
</dbReference>
<feature type="domain" description="Fungal-type protein kinase" evidence="2">
    <location>
        <begin position="380"/>
        <end position="610"/>
    </location>
</feature>
<name>A0A1C7MFF9_GRIFR</name>
<dbReference type="Gene3D" id="1.10.510.10">
    <property type="entry name" value="Transferase(Phosphotransferase) domain 1"/>
    <property type="match status" value="1"/>
</dbReference>
<evidence type="ECO:0000313" key="3">
    <source>
        <dbReference type="EMBL" id="OBZ73754.1"/>
    </source>
</evidence>
<reference evidence="3 4" key="1">
    <citation type="submission" date="2016-03" db="EMBL/GenBank/DDBJ databases">
        <title>Whole genome sequencing of Grifola frondosa 9006-11.</title>
        <authorList>
            <person name="Min B."/>
            <person name="Park H."/>
            <person name="Kim J.-G."/>
            <person name="Cho H."/>
            <person name="Oh Y.-L."/>
            <person name="Kong W.-S."/>
            <person name="Choi I.-G."/>
        </authorList>
    </citation>
    <scope>NUCLEOTIDE SEQUENCE [LARGE SCALE GENOMIC DNA]</scope>
    <source>
        <strain evidence="3 4">9006-11</strain>
    </source>
</reference>
<dbReference type="PANTHER" id="PTHR38248:SF2">
    <property type="entry name" value="FUNK1 11"/>
    <property type="match status" value="1"/>
</dbReference>